<accession>A0A6P8AS99</accession>
<reference evidence="2" key="2">
    <citation type="submission" date="2019-10" db="EMBL/GenBank/DDBJ databases">
        <authorList>
            <consortium name="NCBI Genome Project"/>
        </authorList>
    </citation>
    <scope>NUCLEOTIDE SEQUENCE</scope>
    <source>
        <strain evidence="2">NI907</strain>
    </source>
</reference>
<keyword evidence="1" id="KW-1185">Reference proteome</keyword>
<sequence length="406" mass="43144">MVTCTTKKTLPVPSAHQALLDDFEDLAPISWARSRLKPAIAWNDTQLSVITPGGEFKGRLRRIEGESLPRVGLTLASCPSATAKHRHRVTGLPPRVWGDAAVSQAADQKCGPLGVVVLASRDQIKLFVGGSGAVHQGDGDQVLSEVAGRWVHKQTLAAGRLDGDPREGSRRRVVPLVRLCSRGRVEGSTCSRDGHGRRRVGDGHDRVAVPTATFWGSRWRCCRLLRRRTLGGFRVCGAGLARDGLCHLNAASSRVVVVVVVAAASRAAAQSEGLAGISTLTGRDVDNISLHREARVWRIVGAERERADATGKRKQLRVGYLAAAVGAATARKQQRLVAGLAAGVKVEAGLRQGADDERRPGHVVVHPFGDDVPTLAVCASALGDLDRGEVGAEVARELVDGQTLAI</sequence>
<dbReference type="KEGG" id="pgri:PgNI_09511"/>
<reference evidence="2" key="3">
    <citation type="submission" date="2025-08" db="UniProtKB">
        <authorList>
            <consortium name="RefSeq"/>
        </authorList>
    </citation>
    <scope>IDENTIFICATION</scope>
    <source>
        <strain evidence="2">NI907</strain>
    </source>
</reference>
<name>A0A6P8AS99_PYRGI</name>
<protein>
    <submittedName>
        <fullName evidence="2">Uncharacterized protein</fullName>
    </submittedName>
</protein>
<organism evidence="1 2">
    <name type="scientific">Pyricularia grisea</name>
    <name type="common">Crabgrass-specific blast fungus</name>
    <name type="synonym">Magnaporthe grisea</name>
    <dbReference type="NCBI Taxonomy" id="148305"/>
    <lineage>
        <taxon>Eukaryota</taxon>
        <taxon>Fungi</taxon>
        <taxon>Dikarya</taxon>
        <taxon>Ascomycota</taxon>
        <taxon>Pezizomycotina</taxon>
        <taxon>Sordariomycetes</taxon>
        <taxon>Sordariomycetidae</taxon>
        <taxon>Magnaporthales</taxon>
        <taxon>Pyriculariaceae</taxon>
        <taxon>Pyricularia</taxon>
    </lineage>
</organism>
<proteinExistence type="predicted"/>
<evidence type="ECO:0000313" key="2">
    <source>
        <dbReference type="RefSeq" id="XP_030977781.1"/>
    </source>
</evidence>
<dbReference type="RefSeq" id="XP_030977781.1">
    <property type="nucleotide sequence ID" value="XM_031129493.1"/>
</dbReference>
<dbReference type="GeneID" id="41964401"/>
<gene>
    <name evidence="2" type="ORF">PgNI_09511</name>
</gene>
<reference evidence="2" key="1">
    <citation type="journal article" date="2019" name="Mol. Biol. Evol.">
        <title>Blast fungal genomes show frequent chromosomal changes, gene gains and losses, and effector gene turnover.</title>
        <authorList>
            <person name="Gomez Luciano L.B."/>
            <person name="Jason Tsai I."/>
            <person name="Chuma I."/>
            <person name="Tosa Y."/>
            <person name="Chen Y.H."/>
            <person name="Li J.Y."/>
            <person name="Li M.Y."/>
            <person name="Jade Lu M.Y."/>
            <person name="Nakayashiki H."/>
            <person name="Li W.H."/>
        </authorList>
    </citation>
    <scope>NUCLEOTIDE SEQUENCE</scope>
    <source>
        <strain evidence="2">NI907</strain>
    </source>
</reference>
<dbReference type="AlphaFoldDB" id="A0A6P8AS99"/>
<evidence type="ECO:0000313" key="1">
    <source>
        <dbReference type="Proteomes" id="UP000515153"/>
    </source>
</evidence>
<dbReference type="Proteomes" id="UP000515153">
    <property type="component" value="Unplaced"/>
</dbReference>